<protein>
    <submittedName>
        <fullName evidence="2">Uncharacterized protein</fullName>
    </submittedName>
</protein>
<organism evidence="2 3">
    <name type="scientific">Polyplax serrata</name>
    <name type="common">Common mouse louse</name>
    <dbReference type="NCBI Taxonomy" id="468196"/>
    <lineage>
        <taxon>Eukaryota</taxon>
        <taxon>Metazoa</taxon>
        <taxon>Ecdysozoa</taxon>
        <taxon>Arthropoda</taxon>
        <taxon>Hexapoda</taxon>
        <taxon>Insecta</taxon>
        <taxon>Pterygota</taxon>
        <taxon>Neoptera</taxon>
        <taxon>Paraneoptera</taxon>
        <taxon>Psocodea</taxon>
        <taxon>Troctomorpha</taxon>
        <taxon>Phthiraptera</taxon>
        <taxon>Anoplura</taxon>
        <taxon>Polyplacidae</taxon>
        <taxon>Polyplax</taxon>
    </lineage>
</organism>
<feature type="compositionally biased region" description="Acidic residues" evidence="1">
    <location>
        <begin position="8"/>
        <end position="19"/>
    </location>
</feature>
<dbReference type="EMBL" id="JAWJWE010000006">
    <property type="protein sequence ID" value="KAK6632890.1"/>
    <property type="molecule type" value="Genomic_DNA"/>
</dbReference>
<evidence type="ECO:0000313" key="3">
    <source>
        <dbReference type="Proteomes" id="UP001372834"/>
    </source>
</evidence>
<gene>
    <name evidence="2" type="ORF">RUM43_012629</name>
</gene>
<name>A0AAN8Q300_POLSC</name>
<reference evidence="2 3" key="1">
    <citation type="submission" date="2023-10" db="EMBL/GenBank/DDBJ databases">
        <title>Genomes of two closely related lineages of the louse Polyplax serrata with different host specificities.</title>
        <authorList>
            <person name="Martinu J."/>
            <person name="Tarabai H."/>
            <person name="Stefka J."/>
            <person name="Hypsa V."/>
        </authorList>
    </citation>
    <scope>NUCLEOTIDE SEQUENCE [LARGE SCALE GENOMIC DNA]</scope>
    <source>
        <strain evidence="2">HR10_N</strain>
    </source>
</reference>
<dbReference type="Proteomes" id="UP001372834">
    <property type="component" value="Unassembled WGS sequence"/>
</dbReference>
<dbReference type="AlphaFoldDB" id="A0AAN8Q300"/>
<feature type="region of interest" description="Disordered" evidence="1">
    <location>
        <begin position="40"/>
        <end position="85"/>
    </location>
</feature>
<proteinExistence type="predicted"/>
<sequence length="85" mass="9624">MEAFVRPDDDDNHDDDDDYDVKVAVTITMVVWMIVMSSSSPKHLTSADEMQLRQGLSRRKEEEEGATSQVHPKSTSHSNEVGKKF</sequence>
<feature type="compositionally biased region" description="Polar residues" evidence="1">
    <location>
        <begin position="66"/>
        <end position="79"/>
    </location>
</feature>
<evidence type="ECO:0000313" key="2">
    <source>
        <dbReference type="EMBL" id="KAK6632890.1"/>
    </source>
</evidence>
<comment type="caution">
    <text evidence="2">The sequence shown here is derived from an EMBL/GenBank/DDBJ whole genome shotgun (WGS) entry which is preliminary data.</text>
</comment>
<evidence type="ECO:0000256" key="1">
    <source>
        <dbReference type="SAM" id="MobiDB-lite"/>
    </source>
</evidence>
<accession>A0AAN8Q300</accession>
<feature type="region of interest" description="Disordered" evidence="1">
    <location>
        <begin position="1"/>
        <end position="20"/>
    </location>
</feature>